<reference evidence="1" key="1">
    <citation type="submission" date="2023-04" db="EMBL/GenBank/DDBJ databases">
        <title>A chromosome-level genome assembly of the parasitoid wasp Eretmocerus hayati.</title>
        <authorList>
            <person name="Zhong Y."/>
            <person name="Liu S."/>
            <person name="Liu Y."/>
        </authorList>
    </citation>
    <scope>NUCLEOTIDE SEQUENCE</scope>
    <source>
        <strain evidence="1">ZJU_SS_LIU_2023</strain>
    </source>
</reference>
<name>A0ACC2NQ61_9HYME</name>
<sequence length="171" mass="18273">MVAAASATFGASASSVLAMQDRQDSLSAQQFAHHQFNNQSAMAQHQAYNTMGYNQRSPMTGMAAMSNYGSMGTVNPSMSMNSMNSMSGMNNVGPMNHMMMSGGVSNMSGMTGMSPMNPMSNMGMMNSGMTPAGIPMNKMTMQLNFPDLITLTKLRVTIMEDSICLYVKAPS</sequence>
<keyword evidence="2" id="KW-1185">Reference proteome</keyword>
<protein>
    <submittedName>
        <fullName evidence="1">Uncharacterized protein</fullName>
    </submittedName>
</protein>
<dbReference type="Proteomes" id="UP001239111">
    <property type="component" value="Chromosome 3"/>
</dbReference>
<proteinExistence type="predicted"/>
<gene>
    <name evidence="1" type="ORF">QAD02_004590</name>
</gene>
<accession>A0ACC2NQ61</accession>
<organism evidence="1 2">
    <name type="scientific">Eretmocerus hayati</name>
    <dbReference type="NCBI Taxonomy" id="131215"/>
    <lineage>
        <taxon>Eukaryota</taxon>
        <taxon>Metazoa</taxon>
        <taxon>Ecdysozoa</taxon>
        <taxon>Arthropoda</taxon>
        <taxon>Hexapoda</taxon>
        <taxon>Insecta</taxon>
        <taxon>Pterygota</taxon>
        <taxon>Neoptera</taxon>
        <taxon>Endopterygota</taxon>
        <taxon>Hymenoptera</taxon>
        <taxon>Apocrita</taxon>
        <taxon>Proctotrupomorpha</taxon>
        <taxon>Chalcidoidea</taxon>
        <taxon>Aphelinidae</taxon>
        <taxon>Aphelininae</taxon>
        <taxon>Eretmocerus</taxon>
    </lineage>
</organism>
<comment type="caution">
    <text evidence="1">The sequence shown here is derived from an EMBL/GenBank/DDBJ whole genome shotgun (WGS) entry which is preliminary data.</text>
</comment>
<evidence type="ECO:0000313" key="2">
    <source>
        <dbReference type="Proteomes" id="UP001239111"/>
    </source>
</evidence>
<dbReference type="EMBL" id="CM056743">
    <property type="protein sequence ID" value="KAJ8673328.1"/>
    <property type="molecule type" value="Genomic_DNA"/>
</dbReference>
<evidence type="ECO:0000313" key="1">
    <source>
        <dbReference type="EMBL" id="KAJ8673328.1"/>
    </source>
</evidence>